<evidence type="ECO:0000313" key="7">
    <source>
        <dbReference type="EMBL" id="CAL1289475.1"/>
    </source>
</evidence>
<feature type="compositionally biased region" description="Basic and acidic residues" evidence="5">
    <location>
        <begin position="21"/>
        <end position="31"/>
    </location>
</feature>
<comment type="subcellular location">
    <subcellularLocation>
        <location evidence="1">Membrane</location>
        <topology evidence="1">Multi-pass membrane protein</topology>
    </subcellularLocation>
</comment>
<sequence length="285" mass="31958">MGYGSKDDPENPVSEDETEAEAEKKRLKTPEAEEMELQKIPVKTKDASYPEMISGQNDPLIKSHHLKYLLLGFNLFLTLLGIVLLAISIWIRVDPEFWQYETTLNVDNFHAVCVMFIVASFIVLVVGFLGCFGAATERRWLLITYMAIFAVVFLVQLAALVIMWSAPYSKTITKELEKQIQQQIDSRYVDDSSRRFVDFIQNHLECCGATSQLDYKGAYLPNSCKDENTGNVFPSGCATKMLAYLRSKAGLVGGVALPILFIQLLALLASGCLIKSLEAESRYFI</sequence>
<evidence type="ECO:0000256" key="1">
    <source>
        <dbReference type="ARBA" id="ARBA00004141"/>
    </source>
</evidence>
<feature type="region of interest" description="Disordered" evidence="5">
    <location>
        <begin position="1"/>
        <end position="36"/>
    </location>
</feature>
<feature type="transmembrane region" description="Helical" evidence="6">
    <location>
        <begin position="142"/>
        <end position="166"/>
    </location>
</feature>
<dbReference type="AlphaFoldDB" id="A0AAV2B0S9"/>
<feature type="transmembrane region" description="Helical" evidence="6">
    <location>
        <begin position="68"/>
        <end position="89"/>
    </location>
</feature>
<evidence type="ECO:0000256" key="3">
    <source>
        <dbReference type="ARBA" id="ARBA00022989"/>
    </source>
</evidence>
<evidence type="ECO:0008006" key="9">
    <source>
        <dbReference type="Google" id="ProtNLM"/>
    </source>
</evidence>
<dbReference type="PRINTS" id="PR00259">
    <property type="entry name" value="TMFOUR"/>
</dbReference>
<gene>
    <name evidence="7" type="ORF">LARSCL_LOCUS15959</name>
</gene>
<evidence type="ECO:0000256" key="4">
    <source>
        <dbReference type="ARBA" id="ARBA00023136"/>
    </source>
</evidence>
<evidence type="ECO:0000313" key="8">
    <source>
        <dbReference type="Proteomes" id="UP001497382"/>
    </source>
</evidence>
<evidence type="ECO:0000256" key="2">
    <source>
        <dbReference type="ARBA" id="ARBA00022692"/>
    </source>
</evidence>
<dbReference type="CDD" id="cd03127">
    <property type="entry name" value="tetraspanin_LEL"/>
    <property type="match status" value="1"/>
</dbReference>
<proteinExistence type="predicted"/>
<organism evidence="7 8">
    <name type="scientific">Larinioides sclopetarius</name>
    <dbReference type="NCBI Taxonomy" id="280406"/>
    <lineage>
        <taxon>Eukaryota</taxon>
        <taxon>Metazoa</taxon>
        <taxon>Ecdysozoa</taxon>
        <taxon>Arthropoda</taxon>
        <taxon>Chelicerata</taxon>
        <taxon>Arachnida</taxon>
        <taxon>Araneae</taxon>
        <taxon>Araneomorphae</taxon>
        <taxon>Entelegynae</taxon>
        <taxon>Araneoidea</taxon>
        <taxon>Araneidae</taxon>
        <taxon>Larinioides</taxon>
    </lineage>
</organism>
<dbReference type="SUPFAM" id="SSF48652">
    <property type="entry name" value="Tetraspanin"/>
    <property type="match status" value="1"/>
</dbReference>
<dbReference type="Pfam" id="PF00335">
    <property type="entry name" value="Tetraspanin"/>
    <property type="match status" value="1"/>
</dbReference>
<keyword evidence="4 6" id="KW-0472">Membrane</keyword>
<protein>
    <recommendedName>
        <fullName evidence="9">Tetraspanin</fullName>
    </recommendedName>
</protein>
<evidence type="ECO:0000256" key="5">
    <source>
        <dbReference type="SAM" id="MobiDB-lite"/>
    </source>
</evidence>
<feature type="transmembrane region" description="Helical" evidence="6">
    <location>
        <begin position="109"/>
        <end position="135"/>
    </location>
</feature>
<dbReference type="Gene3D" id="1.10.1450.10">
    <property type="entry name" value="Tetraspanin"/>
    <property type="match status" value="1"/>
</dbReference>
<dbReference type="InterPro" id="IPR008952">
    <property type="entry name" value="Tetraspanin_EC2_sf"/>
</dbReference>
<dbReference type="PANTHER" id="PTHR19282">
    <property type="entry name" value="TETRASPANIN"/>
    <property type="match status" value="1"/>
</dbReference>
<reference evidence="7 8" key="1">
    <citation type="submission" date="2024-04" db="EMBL/GenBank/DDBJ databases">
        <authorList>
            <person name="Rising A."/>
            <person name="Reimegard J."/>
            <person name="Sonavane S."/>
            <person name="Akerstrom W."/>
            <person name="Nylinder S."/>
            <person name="Hedman E."/>
            <person name="Kallberg Y."/>
        </authorList>
    </citation>
    <scope>NUCLEOTIDE SEQUENCE [LARGE SCALE GENOMIC DNA]</scope>
</reference>
<name>A0AAV2B0S9_9ARAC</name>
<dbReference type="InterPro" id="IPR018499">
    <property type="entry name" value="Tetraspanin/Peripherin"/>
</dbReference>
<feature type="transmembrane region" description="Helical" evidence="6">
    <location>
        <begin position="251"/>
        <end position="274"/>
    </location>
</feature>
<dbReference type="EMBL" id="CAXIEN010000249">
    <property type="protein sequence ID" value="CAL1289475.1"/>
    <property type="molecule type" value="Genomic_DNA"/>
</dbReference>
<dbReference type="Proteomes" id="UP001497382">
    <property type="component" value="Unassembled WGS sequence"/>
</dbReference>
<keyword evidence="3 6" id="KW-1133">Transmembrane helix</keyword>
<dbReference type="GO" id="GO:0005886">
    <property type="term" value="C:plasma membrane"/>
    <property type="evidence" value="ECO:0007669"/>
    <property type="project" value="TreeGrafter"/>
</dbReference>
<evidence type="ECO:0000256" key="6">
    <source>
        <dbReference type="SAM" id="Phobius"/>
    </source>
</evidence>
<keyword evidence="8" id="KW-1185">Reference proteome</keyword>
<dbReference type="PANTHER" id="PTHR19282:SF534">
    <property type="entry name" value="TETRASPANIN FAMILY-RELATED"/>
    <property type="match status" value="1"/>
</dbReference>
<accession>A0AAV2B0S9</accession>
<keyword evidence="2 6" id="KW-0812">Transmembrane</keyword>
<comment type="caution">
    <text evidence="7">The sequence shown here is derived from an EMBL/GenBank/DDBJ whole genome shotgun (WGS) entry which is preliminary data.</text>
</comment>